<accession>A0A5B0DYU1</accession>
<organism evidence="1 2">
    <name type="scientific">Aureimonas fodinaquatilis</name>
    <dbReference type="NCBI Taxonomy" id="2565783"/>
    <lineage>
        <taxon>Bacteria</taxon>
        <taxon>Pseudomonadati</taxon>
        <taxon>Pseudomonadota</taxon>
        <taxon>Alphaproteobacteria</taxon>
        <taxon>Hyphomicrobiales</taxon>
        <taxon>Aurantimonadaceae</taxon>
        <taxon>Aureimonas</taxon>
    </lineage>
</organism>
<gene>
    <name evidence="1" type="ORF">FPY71_07620</name>
</gene>
<dbReference type="OrthoDB" id="7061923at2"/>
<evidence type="ECO:0000313" key="2">
    <source>
        <dbReference type="Proteomes" id="UP000324738"/>
    </source>
</evidence>
<name>A0A5B0DYU1_9HYPH</name>
<dbReference type="EMBL" id="VTWH01000002">
    <property type="protein sequence ID" value="KAA0970379.1"/>
    <property type="molecule type" value="Genomic_DNA"/>
</dbReference>
<dbReference type="AlphaFoldDB" id="A0A5B0DYU1"/>
<evidence type="ECO:0000313" key="1">
    <source>
        <dbReference type="EMBL" id="KAA0970379.1"/>
    </source>
</evidence>
<proteinExistence type="predicted"/>
<sequence length="198" mass="22041">METVDGHDSLTIYLADSTDLRQPGCSRPPLLPAHHDEIQALVQPEIIYQNVQCPSDGGSVYCGYGDYRIIAPDGQTQALLTYVTEPPFGDSYCRLTVAGKPFPGFAWGSHFAWTKDGRFLVFAWMEKLYDRKTAVVDVDASAFCTLPGYVHTMRVSLGPLTISDVKTGEQQQISDSAEWISYDAVRHPNIWSERAKYG</sequence>
<comment type="caution">
    <text evidence="1">The sequence shown here is derived from an EMBL/GenBank/DDBJ whole genome shotgun (WGS) entry which is preliminary data.</text>
</comment>
<reference evidence="1 2" key="1">
    <citation type="submission" date="2019-08" db="EMBL/GenBank/DDBJ databases">
        <title>Aureimonas fodiniaquatilis sp. nov., isolated from a coal mine wastewater.</title>
        <authorList>
            <person name="Kim W."/>
        </authorList>
    </citation>
    <scope>NUCLEOTIDE SEQUENCE [LARGE SCALE GENOMIC DNA]</scope>
    <source>
        <strain evidence="1 2">CAU 1482</strain>
    </source>
</reference>
<keyword evidence="2" id="KW-1185">Reference proteome</keyword>
<protein>
    <submittedName>
        <fullName evidence="1">Uncharacterized protein</fullName>
    </submittedName>
</protein>
<dbReference type="RefSeq" id="WP_149299300.1">
    <property type="nucleotide sequence ID" value="NZ_VTWH01000002.1"/>
</dbReference>
<dbReference type="Proteomes" id="UP000324738">
    <property type="component" value="Unassembled WGS sequence"/>
</dbReference>